<keyword evidence="1" id="KW-0812">Transmembrane</keyword>
<keyword evidence="1" id="KW-1133">Transmembrane helix</keyword>
<evidence type="ECO:0000256" key="1">
    <source>
        <dbReference type="SAM" id="Phobius"/>
    </source>
</evidence>
<dbReference type="EMBL" id="JACJVO010000021">
    <property type="protein sequence ID" value="MBB6732776.1"/>
    <property type="molecule type" value="Genomic_DNA"/>
</dbReference>
<dbReference type="Proteomes" id="UP000564644">
    <property type="component" value="Unassembled WGS sequence"/>
</dbReference>
<name>A0A7X0SMV8_9BACL</name>
<evidence type="ECO:0000313" key="2">
    <source>
        <dbReference type="EMBL" id="MBB6732776.1"/>
    </source>
</evidence>
<gene>
    <name evidence="2" type="ORF">H7C18_17830</name>
</gene>
<dbReference type="RefSeq" id="WP_185130430.1">
    <property type="nucleotide sequence ID" value="NZ_JACJVO010000021.1"/>
</dbReference>
<proteinExistence type="predicted"/>
<keyword evidence="1" id="KW-0472">Membrane</keyword>
<keyword evidence="3" id="KW-1185">Reference proteome</keyword>
<protein>
    <submittedName>
        <fullName evidence="2">Conjugal transfer protein</fullName>
    </submittedName>
</protein>
<feature type="transmembrane region" description="Helical" evidence="1">
    <location>
        <begin position="37"/>
        <end position="61"/>
    </location>
</feature>
<dbReference type="AlphaFoldDB" id="A0A7X0SMV8"/>
<sequence length="242" mass="28230">MDEPEKVESYRALYRVRPLIYHIGDIRLWMPIRQDGIIMWLVYVFIFFVFCYIIPVLAWVLPFDRTITIVIGPIVAAYYTVKLDPAGKTVPRYLRDILHFLVRPKWYVRWQAIRQTGARRKIHFSGSCRPYVRLTAPNGEEQWFGGKGLIGGKVKGLRSLGLPDKVRVQWHGTSGRLLIVPVARRSKRAILPGAQWESRSGRTQIWTLPKPVQMDRQERGQKQEIWKVMDRLDSVSGFTGRR</sequence>
<reference evidence="2 3" key="1">
    <citation type="submission" date="2020-08" db="EMBL/GenBank/DDBJ databases">
        <title>Cohnella phylogeny.</title>
        <authorList>
            <person name="Dunlap C."/>
        </authorList>
    </citation>
    <scope>NUCLEOTIDE SEQUENCE [LARGE SCALE GENOMIC DNA]</scope>
    <source>
        <strain evidence="2 3">CBP 2801</strain>
    </source>
</reference>
<dbReference type="InterPro" id="IPR025608">
    <property type="entry name" value="TcpE"/>
</dbReference>
<organism evidence="2 3">
    <name type="scientific">Cohnella zeiphila</name>
    <dbReference type="NCBI Taxonomy" id="2761120"/>
    <lineage>
        <taxon>Bacteria</taxon>
        <taxon>Bacillati</taxon>
        <taxon>Bacillota</taxon>
        <taxon>Bacilli</taxon>
        <taxon>Bacillales</taxon>
        <taxon>Paenibacillaceae</taxon>
        <taxon>Cohnella</taxon>
    </lineage>
</organism>
<comment type="caution">
    <text evidence="2">The sequence shown here is derived from an EMBL/GenBank/DDBJ whole genome shotgun (WGS) entry which is preliminary data.</text>
</comment>
<evidence type="ECO:0000313" key="3">
    <source>
        <dbReference type="Proteomes" id="UP000564644"/>
    </source>
</evidence>
<dbReference type="Pfam" id="PF12648">
    <property type="entry name" value="TcpE"/>
    <property type="match status" value="1"/>
</dbReference>
<accession>A0A7X0SMV8</accession>